<dbReference type="SUPFAM" id="SSF54768">
    <property type="entry name" value="dsRNA-binding domain-like"/>
    <property type="match status" value="2"/>
</dbReference>
<dbReference type="EMBL" id="KL363193">
    <property type="protein sequence ID" value="KFD56449.1"/>
    <property type="molecule type" value="Genomic_DNA"/>
</dbReference>
<evidence type="ECO:0000256" key="1">
    <source>
        <dbReference type="PROSITE-ProRule" id="PRU00266"/>
    </source>
</evidence>
<dbReference type="AlphaFoldDB" id="A0A085MGV3"/>
<dbReference type="Gene3D" id="3.30.160.20">
    <property type="match status" value="1"/>
</dbReference>
<reference evidence="3 4" key="1">
    <citation type="journal article" date="2014" name="Nat. Genet.">
        <title>Genome and transcriptome of the porcine whipworm Trichuris suis.</title>
        <authorList>
            <person name="Jex A.R."/>
            <person name="Nejsum P."/>
            <person name="Schwarz E.M."/>
            <person name="Hu L."/>
            <person name="Young N.D."/>
            <person name="Hall R.S."/>
            <person name="Korhonen P.K."/>
            <person name="Liao S."/>
            <person name="Thamsborg S."/>
            <person name="Xia J."/>
            <person name="Xu P."/>
            <person name="Wang S."/>
            <person name="Scheerlinck J.P."/>
            <person name="Hofmann A."/>
            <person name="Sternberg P.W."/>
            <person name="Wang J."/>
            <person name="Gasser R.B."/>
        </authorList>
    </citation>
    <scope>NUCLEOTIDE SEQUENCE [LARGE SCALE GENOMIC DNA]</scope>
    <source>
        <strain evidence="3">DCEP-RM93M</strain>
    </source>
</reference>
<gene>
    <name evidence="3" type="ORF">M513_02553</name>
</gene>
<keyword evidence="1" id="KW-0694">RNA-binding</keyword>
<name>A0A085MGV3_9BILA</name>
<evidence type="ECO:0000313" key="4">
    <source>
        <dbReference type="Proteomes" id="UP000030764"/>
    </source>
</evidence>
<feature type="domain" description="DRBM" evidence="2">
    <location>
        <begin position="141"/>
        <end position="210"/>
    </location>
</feature>
<sequence>MYSFAMSARLITQCITIFIPTFETSTKLHQAYKWTKKPALNVLNELKHMHRDLIFYQWYTTVGNGVVTCSVLMVWGSTALRAQASANTARVAKHFAAEILVHFLHCQGWLPAKLLPQLEQTATEFTYDPRICEILQRYDVKEVTKLYQIQQKRGRPLPEFHAYQCEKPRSRSEMFMVNAVCEGYSVLGYGESKRVAKERAAAEMNKVIQSFMFAF</sequence>
<proteinExistence type="predicted"/>
<keyword evidence="4" id="KW-1185">Reference proteome</keyword>
<dbReference type="Pfam" id="PF00035">
    <property type="entry name" value="dsrm"/>
    <property type="match status" value="1"/>
</dbReference>
<dbReference type="PROSITE" id="PS50137">
    <property type="entry name" value="DS_RBD"/>
    <property type="match status" value="1"/>
</dbReference>
<dbReference type="Proteomes" id="UP000030764">
    <property type="component" value="Unassembled WGS sequence"/>
</dbReference>
<dbReference type="GO" id="GO:0003723">
    <property type="term" value="F:RNA binding"/>
    <property type="evidence" value="ECO:0007669"/>
    <property type="project" value="UniProtKB-UniRule"/>
</dbReference>
<dbReference type="InterPro" id="IPR014720">
    <property type="entry name" value="dsRBD_dom"/>
</dbReference>
<organism evidence="3 4">
    <name type="scientific">Trichuris suis</name>
    <name type="common">pig whipworm</name>
    <dbReference type="NCBI Taxonomy" id="68888"/>
    <lineage>
        <taxon>Eukaryota</taxon>
        <taxon>Metazoa</taxon>
        <taxon>Ecdysozoa</taxon>
        <taxon>Nematoda</taxon>
        <taxon>Enoplea</taxon>
        <taxon>Dorylaimia</taxon>
        <taxon>Trichinellida</taxon>
        <taxon>Trichuridae</taxon>
        <taxon>Trichuris</taxon>
    </lineage>
</organism>
<evidence type="ECO:0000259" key="2">
    <source>
        <dbReference type="PROSITE" id="PS50137"/>
    </source>
</evidence>
<evidence type="ECO:0000313" key="3">
    <source>
        <dbReference type="EMBL" id="KFD56449.1"/>
    </source>
</evidence>
<accession>A0A085MGV3</accession>
<protein>
    <recommendedName>
        <fullName evidence="2">DRBM domain-containing protein</fullName>
    </recommendedName>
</protein>